<keyword evidence="2" id="KW-0812">Transmembrane</keyword>
<proteinExistence type="predicted"/>
<organism evidence="3 4">
    <name type="scientific">Reticulomyxa filosa</name>
    <dbReference type="NCBI Taxonomy" id="46433"/>
    <lineage>
        <taxon>Eukaryota</taxon>
        <taxon>Sar</taxon>
        <taxon>Rhizaria</taxon>
        <taxon>Retaria</taxon>
        <taxon>Foraminifera</taxon>
        <taxon>Monothalamids</taxon>
        <taxon>Reticulomyxidae</taxon>
        <taxon>Reticulomyxa</taxon>
    </lineage>
</organism>
<sequence length="363" mass="41395">TDLLKAQEMLNKVDQPPEEKTMNGNSKLKKQVAPDLTTMKEFAQLRVSPRMESSALEKMDLDKYDNGKSKSSKKNEKNRENISTGNARESLPLPLSSRSSPAKKKLEKSSNLERYKKRGSIDINIVKDETSNESVLTSHGNALNPEKRRVNFTRTIHTVESDTCHKEEQSKEQTNIIPILSVSNNRNCESEFGFFYKFIIIIISLFFFLVVEKMGGCSARKRKRILLHIFFFNSLNKTEMAMNNDGNNPNVNACDNPKGDRDASQQQQMTQSYYPDHCSPELLRTYEVVVQAKVREQKQLDSLHITDLPEGTIVIVAEIDGTRARIIIPIPGWLSIQSKFGAKILQPVCLFFLYIVSKYLIER</sequence>
<reference evidence="3 4" key="1">
    <citation type="journal article" date="2013" name="Curr. Biol.">
        <title>The Genome of the Foraminiferan Reticulomyxa filosa.</title>
        <authorList>
            <person name="Glockner G."/>
            <person name="Hulsmann N."/>
            <person name="Schleicher M."/>
            <person name="Noegel A.A."/>
            <person name="Eichinger L."/>
            <person name="Gallinger C."/>
            <person name="Pawlowski J."/>
            <person name="Sierra R."/>
            <person name="Euteneuer U."/>
            <person name="Pillet L."/>
            <person name="Moustafa A."/>
            <person name="Platzer M."/>
            <person name="Groth M."/>
            <person name="Szafranski K."/>
            <person name="Schliwa M."/>
        </authorList>
    </citation>
    <scope>NUCLEOTIDE SEQUENCE [LARGE SCALE GENOMIC DNA]</scope>
</reference>
<feature type="region of interest" description="Disordered" evidence="1">
    <location>
        <begin position="244"/>
        <end position="270"/>
    </location>
</feature>
<gene>
    <name evidence="3" type="ORF">RFI_25291</name>
</gene>
<dbReference type="AlphaFoldDB" id="X6MGA5"/>
<feature type="region of interest" description="Disordered" evidence="1">
    <location>
        <begin position="1"/>
        <end position="111"/>
    </location>
</feature>
<keyword evidence="2" id="KW-1133">Transmembrane helix</keyword>
<feature type="compositionally biased region" description="Basic and acidic residues" evidence="1">
    <location>
        <begin position="55"/>
        <end position="80"/>
    </location>
</feature>
<dbReference type="Proteomes" id="UP000023152">
    <property type="component" value="Unassembled WGS sequence"/>
</dbReference>
<evidence type="ECO:0000313" key="3">
    <source>
        <dbReference type="EMBL" id="ETO12085.1"/>
    </source>
</evidence>
<evidence type="ECO:0000256" key="2">
    <source>
        <dbReference type="SAM" id="Phobius"/>
    </source>
</evidence>
<keyword evidence="2" id="KW-0472">Membrane</keyword>
<feature type="transmembrane region" description="Helical" evidence="2">
    <location>
        <begin position="194"/>
        <end position="211"/>
    </location>
</feature>
<dbReference type="OrthoDB" id="444482at2759"/>
<keyword evidence="4" id="KW-1185">Reference proteome</keyword>
<accession>X6MGA5</accession>
<feature type="non-terminal residue" evidence="3">
    <location>
        <position position="1"/>
    </location>
</feature>
<dbReference type="EMBL" id="ASPP01021740">
    <property type="protein sequence ID" value="ETO12085.1"/>
    <property type="molecule type" value="Genomic_DNA"/>
</dbReference>
<name>X6MGA5_RETFI</name>
<comment type="caution">
    <text evidence="3">The sequence shown here is derived from an EMBL/GenBank/DDBJ whole genome shotgun (WGS) entry which is preliminary data.</text>
</comment>
<evidence type="ECO:0000256" key="1">
    <source>
        <dbReference type="SAM" id="MobiDB-lite"/>
    </source>
</evidence>
<evidence type="ECO:0000313" key="4">
    <source>
        <dbReference type="Proteomes" id="UP000023152"/>
    </source>
</evidence>
<feature type="compositionally biased region" description="Polar residues" evidence="1">
    <location>
        <begin position="244"/>
        <end position="253"/>
    </location>
</feature>
<feature type="compositionally biased region" description="Low complexity" evidence="1">
    <location>
        <begin position="90"/>
        <end position="100"/>
    </location>
</feature>
<protein>
    <submittedName>
        <fullName evidence="3">Uncharacterized protein</fullName>
    </submittedName>
</protein>